<feature type="domain" description="GAE" evidence="3">
    <location>
        <begin position="1"/>
        <end position="58"/>
    </location>
</feature>
<accession>A0ABW2TIR0</accession>
<keyword evidence="2" id="KW-0812">Transmembrane</keyword>
<dbReference type="InterPro" id="IPR008153">
    <property type="entry name" value="GAE_dom"/>
</dbReference>
<gene>
    <name evidence="4" type="ORF">ACFQV2_03660</name>
</gene>
<evidence type="ECO:0000313" key="4">
    <source>
        <dbReference type="EMBL" id="MFC7612872.1"/>
    </source>
</evidence>
<keyword evidence="5" id="KW-1185">Reference proteome</keyword>
<dbReference type="EMBL" id="JBHTEY010000004">
    <property type="protein sequence ID" value="MFC7612872.1"/>
    <property type="molecule type" value="Genomic_DNA"/>
</dbReference>
<proteinExistence type="predicted"/>
<feature type="compositionally biased region" description="Basic and acidic residues" evidence="1">
    <location>
        <begin position="311"/>
        <end position="327"/>
    </location>
</feature>
<comment type="caution">
    <text evidence="4">The sequence shown here is derived from an EMBL/GenBank/DDBJ whole genome shotgun (WGS) entry which is preliminary data.</text>
</comment>
<name>A0ABW2TIR0_9PSEU</name>
<dbReference type="PROSITE" id="PS50180">
    <property type="entry name" value="GAE"/>
    <property type="match status" value="1"/>
</dbReference>
<keyword evidence="2" id="KW-1133">Transmembrane helix</keyword>
<keyword evidence="2" id="KW-0472">Membrane</keyword>
<feature type="compositionally biased region" description="Low complexity" evidence="1">
    <location>
        <begin position="344"/>
        <end position="354"/>
    </location>
</feature>
<evidence type="ECO:0000256" key="2">
    <source>
        <dbReference type="SAM" id="Phobius"/>
    </source>
</evidence>
<protein>
    <recommendedName>
        <fullName evidence="3">GAE domain-containing protein</fullName>
    </recommendedName>
</protein>
<feature type="compositionally biased region" description="Pro residues" evidence="1">
    <location>
        <begin position="250"/>
        <end position="259"/>
    </location>
</feature>
<reference evidence="5" key="1">
    <citation type="journal article" date="2019" name="Int. J. Syst. Evol. Microbiol.">
        <title>The Global Catalogue of Microorganisms (GCM) 10K type strain sequencing project: providing services to taxonomists for standard genome sequencing and annotation.</title>
        <authorList>
            <consortium name="The Broad Institute Genomics Platform"/>
            <consortium name="The Broad Institute Genome Sequencing Center for Infectious Disease"/>
            <person name="Wu L."/>
            <person name="Ma J."/>
        </authorList>
    </citation>
    <scope>NUCLEOTIDE SEQUENCE [LARGE SCALE GENOMIC DNA]</scope>
    <source>
        <strain evidence="5">JCM 17695</strain>
    </source>
</reference>
<sequence>MKAQVRLTGGAEVNPGDTVSGTVAVDNSSGGPVRLRLRLDDLTPGAAVTVDPPVVDAPAGTSEIPFTLAFAPGTELGVSGGVLRVVDDADPDRVLGERLLSIEVAPVPTLFEEFFWMWVLVAVIVLGVAAYLGAKAWRRVDAARVRGLRAQLWRDDLLLSEVTPRSPRARVFAFVVHEDFTGPQLQPAGPEEANAYVVRRSSGTLRLAAHGQHPAPLGVGERRAIVGGLALSVVDDRGADARSGPRSTRSPPPSRPPTRTPTATRSRRPRPTATRSAARRPPRSPTRPPNPANSTAVCPPPSPTWTPTTRSADRRTPTAGGEQDRMSGRGLGIGRRDQERKPAPRAARSSGRAR</sequence>
<organism evidence="4 5">
    <name type="scientific">Actinokineospora soli</name>
    <dbReference type="NCBI Taxonomy" id="1048753"/>
    <lineage>
        <taxon>Bacteria</taxon>
        <taxon>Bacillati</taxon>
        <taxon>Actinomycetota</taxon>
        <taxon>Actinomycetes</taxon>
        <taxon>Pseudonocardiales</taxon>
        <taxon>Pseudonocardiaceae</taxon>
        <taxon>Actinokineospora</taxon>
    </lineage>
</organism>
<dbReference type="Proteomes" id="UP001596512">
    <property type="component" value="Unassembled WGS sequence"/>
</dbReference>
<feature type="transmembrane region" description="Helical" evidence="2">
    <location>
        <begin position="115"/>
        <end position="134"/>
    </location>
</feature>
<evidence type="ECO:0000313" key="5">
    <source>
        <dbReference type="Proteomes" id="UP001596512"/>
    </source>
</evidence>
<evidence type="ECO:0000259" key="3">
    <source>
        <dbReference type="PROSITE" id="PS50180"/>
    </source>
</evidence>
<evidence type="ECO:0000256" key="1">
    <source>
        <dbReference type="SAM" id="MobiDB-lite"/>
    </source>
</evidence>
<feature type="region of interest" description="Disordered" evidence="1">
    <location>
        <begin position="236"/>
        <end position="354"/>
    </location>
</feature>